<name>A0A200QKI3_MACCD</name>
<dbReference type="Gene3D" id="1.10.10.10">
    <property type="entry name" value="Winged helix-like DNA-binding domain superfamily/Winged helix DNA-binding domain"/>
    <property type="match status" value="1"/>
</dbReference>
<feature type="domain" description="Disease resistance protein At4g27190-like leucine-rich repeats" evidence="6">
    <location>
        <begin position="531"/>
        <end position="625"/>
    </location>
</feature>
<dbReference type="PANTHER" id="PTHR33463:SF220">
    <property type="entry name" value="NB-ARC DOMAIN-CONTAINING PROTEIN"/>
    <property type="match status" value="1"/>
</dbReference>
<evidence type="ECO:0000259" key="5">
    <source>
        <dbReference type="Pfam" id="PF00931"/>
    </source>
</evidence>
<dbReference type="InterPro" id="IPR032675">
    <property type="entry name" value="LRR_dom_sf"/>
</dbReference>
<dbReference type="Gene3D" id="3.40.50.300">
    <property type="entry name" value="P-loop containing nucleotide triphosphate hydrolases"/>
    <property type="match status" value="1"/>
</dbReference>
<evidence type="ECO:0000256" key="1">
    <source>
        <dbReference type="ARBA" id="ARBA00008894"/>
    </source>
</evidence>
<gene>
    <name evidence="8" type="ORF">BVC80_1347g12</name>
</gene>
<dbReference type="InterPro" id="IPR027417">
    <property type="entry name" value="P-loop_NTPase"/>
</dbReference>
<evidence type="ECO:0000256" key="3">
    <source>
        <dbReference type="ARBA" id="ARBA00022821"/>
    </source>
</evidence>
<dbReference type="InParanoid" id="A0A200QKI3"/>
<dbReference type="Gene3D" id="3.80.10.10">
    <property type="entry name" value="Ribonuclease Inhibitor"/>
    <property type="match status" value="2"/>
</dbReference>
<evidence type="ECO:0000313" key="8">
    <source>
        <dbReference type="EMBL" id="OVA10976.1"/>
    </source>
</evidence>
<dbReference type="AlphaFoldDB" id="A0A200QKI3"/>
<dbReference type="GO" id="GO:0043531">
    <property type="term" value="F:ADP binding"/>
    <property type="evidence" value="ECO:0007669"/>
    <property type="project" value="InterPro"/>
</dbReference>
<keyword evidence="9" id="KW-1185">Reference proteome</keyword>
<dbReference type="SUPFAM" id="SSF52058">
    <property type="entry name" value="L domain-like"/>
    <property type="match status" value="1"/>
</dbReference>
<dbReference type="FunFam" id="3.40.50.300:FF:001091">
    <property type="entry name" value="Probable disease resistance protein At1g61300"/>
    <property type="match status" value="1"/>
</dbReference>
<protein>
    <submittedName>
        <fullName evidence="8">Disease resistance protein</fullName>
    </submittedName>
</protein>
<reference evidence="8 9" key="1">
    <citation type="journal article" date="2017" name="Mol. Plant">
        <title>The Genome of Medicinal Plant Macleaya cordata Provides New Insights into Benzylisoquinoline Alkaloids Metabolism.</title>
        <authorList>
            <person name="Liu X."/>
            <person name="Liu Y."/>
            <person name="Huang P."/>
            <person name="Ma Y."/>
            <person name="Qing Z."/>
            <person name="Tang Q."/>
            <person name="Cao H."/>
            <person name="Cheng P."/>
            <person name="Zheng Y."/>
            <person name="Yuan Z."/>
            <person name="Zhou Y."/>
            <person name="Liu J."/>
            <person name="Tang Z."/>
            <person name="Zhuo Y."/>
            <person name="Zhang Y."/>
            <person name="Yu L."/>
            <person name="Huang J."/>
            <person name="Yang P."/>
            <person name="Peng Q."/>
            <person name="Zhang J."/>
            <person name="Jiang W."/>
            <person name="Zhang Z."/>
            <person name="Lin K."/>
            <person name="Ro D.K."/>
            <person name="Chen X."/>
            <person name="Xiong X."/>
            <person name="Shang Y."/>
            <person name="Huang S."/>
            <person name="Zeng J."/>
        </authorList>
    </citation>
    <scope>NUCLEOTIDE SEQUENCE [LARGE SCALE GENOMIC DNA]</scope>
    <source>
        <strain evidence="9">cv. BLH2017</strain>
        <tissue evidence="8">Root</tissue>
    </source>
</reference>
<dbReference type="GO" id="GO:0006952">
    <property type="term" value="P:defense response"/>
    <property type="evidence" value="ECO:0007669"/>
    <property type="project" value="UniProtKB-KW"/>
</dbReference>
<keyword evidence="4" id="KW-0547">Nucleotide-binding</keyword>
<keyword evidence="2" id="KW-0677">Repeat</keyword>
<dbReference type="OMA" id="CESMNEI"/>
<dbReference type="PRINTS" id="PR00364">
    <property type="entry name" value="DISEASERSIST"/>
</dbReference>
<dbReference type="Proteomes" id="UP000195402">
    <property type="component" value="Unassembled WGS sequence"/>
</dbReference>
<comment type="similarity">
    <text evidence="1">Belongs to the disease resistance NB-LRR family.</text>
</comment>
<dbReference type="Pfam" id="PF23247">
    <property type="entry name" value="LRR_RPS2"/>
    <property type="match status" value="1"/>
</dbReference>
<evidence type="ECO:0000256" key="4">
    <source>
        <dbReference type="ARBA" id="ARBA00022840"/>
    </source>
</evidence>
<dbReference type="InterPro" id="IPR058922">
    <property type="entry name" value="WHD_DRP"/>
</dbReference>
<evidence type="ECO:0000259" key="6">
    <source>
        <dbReference type="Pfam" id="PF23247"/>
    </source>
</evidence>
<dbReference type="InterPro" id="IPR057135">
    <property type="entry name" value="At4g27190-like_LRR"/>
</dbReference>
<dbReference type="Pfam" id="PF00931">
    <property type="entry name" value="NB-ARC"/>
    <property type="match status" value="1"/>
</dbReference>
<comment type="caution">
    <text evidence="8">The sequence shown here is derived from an EMBL/GenBank/DDBJ whole genome shotgun (WGS) entry which is preliminary data.</text>
</comment>
<evidence type="ECO:0000313" key="9">
    <source>
        <dbReference type="Proteomes" id="UP000195402"/>
    </source>
</evidence>
<dbReference type="InterPro" id="IPR002182">
    <property type="entry name" value="NB-ARC"/>
</dbReference>
<evidence type="ECO:0000256" key="2">
    <source>
        <dbReference type="ARBA" id="ARBA00022737"/>
    </source>
</evidence>
<dbReference type="GO" id="GO:0005524">
    <property type="term" value="F:ATP binding"/>
    <property type="evidence" value="ECO:0007669"/>
    <property type="project" value="UniProtKB-KW"/>
</dbReference>
<dbReference type="OrthoDB" id="664960at2759"/>
<dbReference type="FunFam" id="1.10.8.430:FF:000003">
    <property type="entry name" value="Probable disease resistance protein At5g66910"/>
    <property type="match status" value="1"/>
</dbReference>
<keyword evidence="4" id="KW-0067">ATP-binding</keyword>
<feature type="domain" description="NB-ARC" evidence="5">
    <location>
        <begin position="1"/>
        <end position="150"/>
    </location>
</feature>
<dbReference type="InterPro" id="IPR036388">
    <property type="entry name" value="WH-like_DNA-bd_sf"/>
</dbReference>
<dbReference type="InterPro" id="IPR050905">
    <property type="entry name" value="Plant_NBS-LRR"/>
</dbReference>
<evidence type="ECO:0000259" key="7">
    <source>
        <dbReference type="Pfam" id="PF23559"/>
    </source>
</evidence>
<proteinExistence type="inferred from homology"/>
<dbReference type="FunCoup" id="A0A200QKI3">
    <property type="interactions" value="1170"/>
</dbReference>
<dbReference type="Gene3D" id="1.10.8.430">
    <property type="entry name" value="Helical domain of apoptotic protease-activating factors"/>
    <property type="match status" value="1"/>
</dbReference>
<dbReference type="PANTHER" id="PTHR33463">
    <property type="entry name" value="NB-ARC DOMAIN-CONTAINING PROTEIN-RELATED"/>
    <property type="match status" value="1"/>
</dbReference>
<dbReference type="SUPFAM" id="SSF52540">
    <property type="entry name" value="P-loop containing nucleoside triphosphate hydrolases"/>
    <property type="match status" value="1"/>
</dbReference>
<dbReference type="STRING" id="56857.A0A200QKI3"/>
<sequence>MGGVGKTTLLKKLNNEFLKRNHDFDLVLWVVVSKDLNLERVQKGIADSLELSWSGERDLNRGAKDIFKALSKIKFVLLLDDIWQRLVDLRSIGIPSLMDTSTQETKSKVVFTTRSEAVCGFMEVDKMIRVKCLDSNETWSLFQNKVGQEALNCHPKVPKLAKLIAEECGGLPLALVTIGRTMASKKTIQEWKHAITVLKRSASEFSGMGDEVLPILKSSYDNLGNDKNKSCFLYCSLYPEDYSIKNQELIYHWIAEGFIDAYHDIDEARNEGYDVIGCLKGACLLESGDDVETQVKISGGSRIFHQGRKKGKFLVQASNRPERDEWEKEEKISLINNGATELIGTPKCLNLSTLLLQHSNVSTISDDFFPLMPRLRVLNMASYPVMKLPTSITSLSALEYLNLSYRKAFLRPHWLRRLVELKYLDLSYTYQLHDDIAPGDIACLSKLQMLDFYLSSFRDWEVERRPSLSELEILKHLNYLGITIGTDRALEKLVSSQKLQLCTRRLYISNYESSNPFLALSRPRLLSASLNLANMINLKELYMFKCHRLEELRISWVAEDEEEITLLTTLERLQIEEIPNLRIVWDELLPHHLFCSINLHYVEIVDCHALKDFTWLIYAKGLKELVLRSLNGLEEIISDGCALPPMLYEKYSSNSFSRLTTLDLILLPNLKSICKHTLAFPYLERIQGLQCPQLKKLPFDTNSAKNTIREIRGETEWWESLEWEDEITKSTFVPYFVET</sequence>
<dbReference type="InterPro" id="IPR042197">
    <property type="entry name" value="Apaf_helical"/>
</dbReference>
<dbReference type="EMBL" id="MVGT01001746">
    <property type="protein sequence ID" value="OVA10976.1"/>
    <property type="molecule type" value="Genomic_DNA"/>
</dbReference>
<organism evidence="8 9">
    <name type="scientific">Macleaya cordata</name>
    <name type="common">Five-seeded plume-poppy</name>
    <name type="synonym">Bocconia cordata</name>
    <dbReference type="NCBI Taxonomy" id="56857"/>
    <lineage>
        <taxon>Eukaryota</taxon>
        <taxon>Viridiplantae</taxon>
        <taxon>Streptophyta</taxon>
        <taxon>Embryophyta</taxon>
        <taxon>Tracheophyta</taxon>
        <taxon>Spermatophyta</taxon>
        <taxon>Magnoliopsida</taxon>
        <taxon>Ranunculales</taxon>
        <taxon>Papaveraceae</taxon>
        <taxon>Papaveroideae</taxon>
        <taxon>Macleaya</taxon>
    </lineage>
</organism>
<accession>A0A200QKI3</accession>
<feature type="domain" description="Disease resistance protein winged helix" evidence="7">
    <location>
        <begin position="237"/>
        <end position="286"/>
    </location>
</feature>
<dbReference type="Pfam" id="PF23559">
    <property type="entry name" value="WHD_DRP"/>
    <property type="match status" value="1"/>
</dbReference>
<dbReference type="FunFam" id="1.10.10.10:FF:000322">
    <property type="entry name" value="Probable disease resistance protein At1g63360"/>
    <property type="match status" value="1"/>
</dbReference>
<keyword evidence="3" id="KW-0611">Plant defense</keyword>